<name>A0A1V4HU40_NITVU</name>
<keyword evidence="3" id="KW-1185">Reference proteome</keyword>
<evidence type="ECO:0000313" key="3">
    <source>
        <dbReference type="Proteomes" id="UP000189940"/>
    </source>
</evidence>
<dbReference type="InterPro" id="IPR011033">
    <property type="entry name" value="PRC_barrel-like_sf"/>
</dbReference>
<organism evidence="2 3">
    <name type="scientific">Nitrobacter vulgaris</name>
    <dbReference type="NCBI Taxonomy" id="29421"/>
    <lineage>
        <taxon>Bacteria</taxon>
        <taxon>Pseudomonadati</taxon>
        <taxon>Pseudomonadota</taxon>
        <taxon>Alphaproteobacteria</taxon>
        <taxon>Hyphomicrobiales</taxon>
        <taxon>Nitrobacteraceae</taxon>
        <taxon>Nitrobacter</taxon>
    </lineage>
</organism>
<proteinExistence type="predicted"/>
<dbReference type="AlphaFoldDB" id="A0A1V4HU40"/>
<dbReference type="EMBL" id="MWPQ01000059">
    <property type="protein sequence ID" value="OPH81501.1"/>
    <property type="molecule type" value="Genomic_DNA"/>
</dbReference>
<gene>
    <name evidence="2" type="ORF">B2M20_17080</name>
</gene>
<dbReference type="SUPFAM" id="SSF50346">
    <property type="entry name" value="PRC-barrel domain"/>
    <property type="match status" value="1"/>
</dbReference>
<dbReference type="InterPro" id="IPR027275">
    <property type="entry name" value="PRC-brl_dom"/>
</dbReference>
<evidence type="ECO:0000313" key="2">
    <source>
        <dbReference type="EMBL" id="OPH81501.1"/>
    </source>
</evidence>
<dbReference type="PANTHER" id="PTHR36505">
    <property type="entry name" value="BLR1072 PROTEIN"/>
    <property type="match status" value="1"/>
</dbReference>
<dbReference type="Proteomes" id="UP000189940">
    <property type="component" value="Unassembled WGS sequence"/>
</dbReference>
<dbReference type="Gene3D" id="2.30.30.240">
    <property type="entry name" value="PRC-barrel domain"/>
    <property type="match status" value="1"/>
</dbReference>
<protein>
    <submittedName>
        <fullName evidence="2">Photosystem reaction center subunit H</fullName>
    </submittedName>
</protein>
<evidence type="ECO:0000259" key="1">
    <source>
        <dbReference type="Pfam" id="PF05239"/>
    </source>
</evidence>
<reference evidence="2 3" key="1">
    <citation type="submission" date="2017-02" db="EMBL/GenBank/DDBJ databases">
        <title>Genome sequence of the nitrite-oxidizing bacterium Nitrobacter vulgaris strain Ab1.</title>
        <authorList>
            <person name="Mellbye B.L."/>
            <person name="Davis E.W."/>
            <person name="Spieck E."/>
            <person name="Chang J.H."/>
            <person name="Bottomley P.J."/>
            <person name="Sayavedra-Soto L.A."/>
        </authorList>
    </citation>
    <scope>NUCLEOTIDE SEQUENCE [LARGE SCALE GENOMIC DNA]</scope>
    <source>
        <strain evidence="2 3">Ab1</strain>
    </source>
</reference>
<sequence>MTLEENETSNLIGSDKVEGTAVFGPDNEKIGSIERVMIEKTSGRVSYAVLSFGGFLGIGDDHYPLPWHTLKYDILLGGYRTGVTIEQLQSAPKYRVGSGWDWAEPARTKTVDDYYAASF</sequence>
<comment type="caution">
    <text evidence="2">The sequence shown here is derived from an EMBL/GenBank/DDBJ whole genome shotgun (WGS) entry which is preliminary data.</text>
</comment>
<dbReference type="OrthoDB" id="7274881at2"/>
<dbReference type="PANTHER" id="PTHR36505:SF1">
    <property type="entry name" value="BLR1072 PROTEIN"/>
    <property type="match status" value="1"/>
</dbReference>
<dbReference type="RefSeq" id="WP_079448235.1">
    <property type="nucleotide sequence ID" value="NZ_MWPQ01000059.1"/>
</dbReference>
<dbReference type="Pfam" id="PF05239">
    <property type="entry name" value="PRC"/>
    <property type="match status" value="1"/>
</dbReference>
<accession>A0A1V4HU40</accession>
<dbReference type="STRING" id="29421.B2M20_17080"/>
<feature type="domain" description="PRC-barrel" evidence="1">
    <location>
        <begin position="14"/>
        <end position="73"/>
    </location>
</feature>